<gene>
    <name evidence="1" type="ORF">J3U88_28670</name>
</gene>
<sequence>MLLEIAFSQSHAGLANNFAKEECSAHLITTTSRDSPTSLHLTMQIKPAAMVDMINVMNRSKHQIDPGVKYRFIMPSGNL</sequence>
<accession>A0A8J7QK71</accession>
<reference evidence="1" key="1">
    <citation type="submission" date="2021-03" db="EMBL/GenBank/DDBJ databases">
        <authorList>
            <person name="Wang G."/>
        </authorList>
    </citation>
    <scope>NUCLEOTIDE SEQUENCE</scope>
    <source>
        <strain evidence="1">KCTC 12899</strain>
    </source>
</reference>
<protein>
    <submittedName>
        <fullName evidence="1">Uncharacterized protein</fullName>
    </submittedName>
</protein>
<dbReference type="Proteomes" id="UP000664417">
    <property type="component" value="Unassembled WGS sequence"/>
</dbReference>
<evidence type="ECO:0000313" key="1">
    <source>
        <dbReference type="EMBL" id="MBO1322481.1"/>
    </source>
</evidence>
<organism evidence="1 2">
    <name type="scientific">Acanthopleuribacter pedis</name>
    <dbReference type="NCBI Taxonomy" id="442870"/>
    <lineage>
        <taxon>Bacteria</taxon>
        <taxon>Pseudomonadati</taxon>
        <taxon>Acidobacteriota</taxon>
        <taxon>Holophagae</taxon>
        <taxon>Acanthopleuribacterales</taxon>
        <taxon>Acanthopleuribacteraceae</taxon>
        <taxon>Acanthopleuribacter</taxon>
    </lineage>
</organism>
<name>A0A8J7QK71_9BACT</name>
<dbReference type="RefSeq" id="WP_207862454.1">
    <property type="nucleotide sequence ID" value="NZ_JAFREP010000038.1"/>
</dbReference>
<proteinExistence type="predicted"/>
<keyword evidence="2" id="KW-1185">Reference proteome</keyword>
<evidence type="ECO:0000313" key="2">
    <source>
        <dbReference type="Proteomes" id="UP000664417"/>
    </source>
</evidence>
<dbReference type="AlphaFoldDB" id="A0A8J7QK71"/>
<comment type="caution">
    <text evidence="1">The sequence shown here is derived from an EMBL/GenBank/DDBJ whole genome shotgun (WGS) entry which is preliminary data.</text>
</comment>
<dbReference type="EMBL" id="JAFREP010000038">
    <property type="protein sequence ID" value="MBO1322481.1"/>
    <property type="molecule type" value="Genomic_DNA"/>
</dbReference>